<dbReference type="GO" id="GO:0003677">
    <property type="term" value="F:DNA binding"/>
    <property type="evidence" value="ECO:0007669"/>
    <property type="project" value="UniProtKB-UniRule"/>
</dbReference>
<dbReference type="Pfam" id="PF13401">
    <property type="entry name" value="AAA_22"/>
    <property type="match status" value="1"/>
</dbReference>
<dbReference type="CDD" id="cd15831">
    <property type="entry name" value="BTAD"/>
    <property type="match status" value="1"/>
</dbReference>
<dbReference type="PRINTS" id="PR00364">
    <property type="entry name" value="DISEASERSIST"/>
</dbReference>
<dbReference type="Pfam" id="PF03704">
    <property type="entry name" value="BTAD"/>
    <property type="match status" value="1"/>
</dbReference>
<evidence type="ECO:0000256" key="2">
    <source>
        <dbReference type="ARBA" id="ARBA00023125"/>
    </source>
</evidence>
<accession>A0A239M4T2</accession>
<evidence type="ECO:0000256" key="1">
    <source>
        <dbReference type="ARBA" id="ARBA00005820"/>
    </source>
</evidence>
<dbReference type="AlphaFoldDB" id="A0A239M4T2"/>
<gene>
    <name evidence="5" type="ORF">SAMN05421642_1168</name>
</gene>
<dbReference type="SMART" id="SM00862">
    <property type="entry name" value="Trans_reg_C"/>
    <property type="match status" value="1"/>
</dbReference>
<evidence type="ECO:0000313" key="5">
    <source>
        <dbReference type="EMBL" id="SNT37631.1"/>
    </source>
</evidence>
<dbReference type="InterPro" id="IPR003593">
    <property type="entry name" value="AAA+_ATPase"/>
</dbReference>
<dbReference type="GO" id="GO:0006355">
    <property type="term" value="P:regulation of DNA-templated transcription"/>
    <property type="evidence" value="ECO:0007669"/>
    <property type="project" value="InterPro"/>
</dbReference>
<proteinExistence type="inferred from homology"/>
<evidence type="ECO:0000256" key="3">
    <source>
        <dbReference type="PROSITE-ProRule" id="PRU01091"/>
    </source>
</evidence>
<sequence>MPLDTRAVDVDAPVARIDVGVLGPVCTRLNGDLVSIPGTRARALLVALACAPGQSRSVGALLDDVWPDARPRAPKNALQTQVSRLRSALPPGTLQTSPAGYRLVSTPEQLDLTCAEVRVGQARAELAAGSHDAALVLVDAARVLWRGEPGSDLPDGVLADDLRARAGAAADALDAIEIAALLGKKDFERALAPARRAVARDALDEPAAADLMRCLHGLGRSNDALAVFAELRERLADRLGTDPSGELIELNAEILAPPAPRAPVSVGLRASPNVLIGRERDIDAIENLMTRARVTTIVGPGGSGKTRLANEIGSRAASSKPVALVELASLRSGQDVVATISGTLGLSETDLKIGGIGLGRMRTAGERLREALSGKPVLLILDNCEHLIDDVASVVDDLVGASELLTVLATSRAPMSITSESAYPLPPLSAGGIDSPAATLFVSRARAVRPGASFDPVEVNRLCRTLDGLPLAIELAAARVRSLTVADINTRLEHRFALLRSSDRTRPERHRTLHAVIEWSWNLLEFSQQRALARLCGFPAGFTVDAAERVAGFEGVDDVADALDGLVRQSLLTVVDENDHVRYHMLETVREFGEEQLGDDEAAEVRARMLAWGSDVARTAAGGYRAVNQIEMIRLLEADHDNLLDILRHAVDKACWPEAYALFAALAFFWALRGAHTEVLNWAPRMMDAPEDVLGGDDDHVVLTHVVLLAHVGRGGGVRDAARVRVRLRRSLRERAGVEPGLRFVGEVLIGRTDGRGLPRRLADGVRASDASVRSAAFMIRAALAENFGYLHLAAQDADVAYAIAVDRGDVWGIATASQSLGSIHGQSGRSELAVSHYARAADLMWELHSYDESAQMRGLAGAALIAAGRIDEGRKLIDDVAAMSVDGESAIAADADQQDQRMASITATRAEADIAEGRIESGLALYRRSTEIAGFSDDSHNDPYLTLLASASVAAHSLYGAADRIADTVVVLQSVSLARLGGTEFRDLPQLGSVACAVGSFDVQSGRDRGRGVRLIALSVKVYARQDYSSMRPELHLDAARRVLGAAAVDAAVARVAHTTRAEALDEILELLRP</sequence>
<protein>
    <submittedName>
        <fullName evidence="5">Predicted ATPase</fullName>
    </submittedName>
</protein>
<reference evidence="6" key="1">
    <citation type="submission" date="2017-06" db="EMBL/GenBank/DDBJ databases">
        <authorList>
            <person name="Varghese N."/>
            <person name="Submissions S."/>
        </authorList>
    </citation>
    <scope>NUCLEOTIDE SEQUENCE [LARGE SCALE GENOMIC DNA]</scope>
    <source>
        <strain evidence="6">JCM 23211</strain>
    </source>
</reference>
<dbReference type="Gene3D" id="3.40.50.300">
    <property type="entry name" value="P-loop containing nucleotide triphosphate hydrolases"/>
    <property type="match status" value="1"/>
</dbReference>
<keyword evidence="6" id="KW-1185">Reference proteome</keyword>
<dbReference type="Gene3D" id="1.10.10.10">
    <property type="entry name" value="Winged helix-like DNA-binding domain superfamily/Winged helix DNA-binding domain"/>
    <property type="match status" value="1"/>
</dbReference>
<dbReference type="Proteomes" id="UP000198327">
    <property type="component" value="Unassembled WGS sequence"/>
</dbReference>
<comment type="similarity">
    <text evidence="1">Belongs to the AfsR/DnrI/RedD regulatory family.</text>
</comment>
<dbReference type="Pfam" id="PF25872">
    <property type="entry name" value="HTH_77"/>
    <property type="match status" value="1"/>
</dbReference>
<dbReference type="InterPro" id="IPR027417">
    <property type="entry name" value="P-loop_NTPase"/>
</dbReference>
<dbReference type="SUPFAM" id="SSF46894">
    <property type="entry name" value="C-terminal effector domain of the bipartite response regulators"/>
    <property type="match status" value="1"/>
</dbReference>
<keyword evidence="2 3" id="KW-0238">DNA-binding</keyword>
<evidence type="ECO:0000313" key="6">
    <source>
        <dbReference type="Proteomes" id="UP000198327"/>
    </source>
</evidence>
<dbReference type="InterPro" id="IPR001867">
    <property type="entry name" value="OmpR/PhoB-type_DNA-bd"/>
</dbReference>
<dbReference type="InterPro" id="IPR049945">
    <property type="entry name" value="AAA_22"/>
</dbReference>
<dbReference type="Gene3D" id="1.25.40.10">
    <property type="entry name" value="Tetratricopeptide repeat domain"/>
    <property type="match status" value="1"/>
</dbReference>
<dbReference type="SUPFAM" id="SSF52540">
    <property type="entry name" value="P-loop containing nucleoside triphosphate hydrolases"/>
    <property type="match status" value="1"/>
</dbReference>
<dbReference type="RefSeq" id="WP_245866062.1">
    <property type="nucleotide sequence ID" value="NZ_FZOW01000016.1"/>
</dbReference>
<name>A0A239M4T2_9NOCA</name>
<dbReference type="GO" id="GO:0000160">
    <property type="term" value="P:phosphorelay signal transduction system"/>
    <property type="evidence" value="ECO:0007669"/>
    <property type="project" value="InterPro"/>
</dbReference>
<organism evidence="5 6">
    <name type="scientific">Rhodococcoides kyotonense</name>
    <dbReference type="NCBI Taxonomy" id="398843"/>
    <lineage>
        <taxon>Bacteria</taxon>
        <taxon>Bacillati</taxon>
        <taxon>Actinomycetota</taxon>
        <taxon>Actinomycetes</taxon>
        <taxon>Mycobacteriales</taxon>
        <taxon>Nocardiaceae</taxon>
        <taxon>Rhodococcoides</taxon>
    </lineage>
</organism>
<dbReference type="STRING" id="398843.A3K89_24500"/>
<feature type="domain" description="OmpR/PhoB-type" evidence="4">
    <location>
        <begin position="5"/>
        <end position="105"/>
    </location>
</feature>
<feature type="DNA-binding region" description="OmpR/PhoB-type" evidence="3">
    <location>
        <begin position="5"/>
        <end position="105"/>
    </location>
</feature>
<evidence type="ECO:0000259" key="4">
    <source>
        <dbReference type="PROSITE" id="PS51755"/>
    </source>
</evidence>
<dbReference type="SUPFAM" id="SSF48452">
    <property type="entry name" value="TPR-like"/>
    <property type="match status" value="2"/>
</dbReference>
<dbReference type="GO" id="GO:0016887">
    <property type="term" value="F:ATP hydrolysis activity"/>
    <property type="evidence" value="ECO:0007669"/>
    <property type="project" value="InterPro"/>
</dbReference>
<dbReference type="InterPro" id="IPR016032">
    <property type="entry name" value="Sig_transdc_resp-reg_C-effctor"/>
</dbReference>
<dbReference type="SMART" id="SM00382">
    <property type="entry name" value="AAA"/>
    <property type="match status" value="1"/>
</dbReference>
<dbReference type="InterPro" id="IPR011990">
    <property type="entry name" value="TPR-like_helical_dom_sf"/>
</dbReference>
<dbReference type="EMBL" id="FZOW01000016">
    <property type="protein sequence ID" value="SNT37631.1"/>
    <property type="molecule type" value="Genomic_DNA"/>
</dbReference>
<dbReference type="InterPro" id="IPR036388">
    <property type="entry name" value="WH-like_DNA-bd_sf"/>
</dbReference>
<dbReference type="InterPro" id="IPR058852">
    <property type="entry name" value="HTH_77"/>
</dbReference>
<dbReference type="PROSITE" id="PS51755">
    <property type="entry name" value="OMPR_PHOB"/>
    <property type="match status" value="1"/>
</dbReference>
<dbReference type="InterPro" id="IPR005158">
    <property type="entry name" value="BTAD"/>
</dbReference>
<dbReference type="PANTHER" id="PTHR47691:SF3">
    <property type="entry name" value="HTH-TYPE TRANSCRIPTIONAL REGULATOR RV0890C-RELATED"/>
    <property type="match status" value="1"/>
</dbReference>
<dbReference type="PANTHER" id="PTHR47691">
    <property type="entry name" value="REGULATOR-RELATED"/>
    <property type="match status" value="1"/>
</dbReference>
<dbReference type="SMART" id="SM01043">
    <property type="entry name" value="BTAD"/>
    <property type="match status" value="1"/>
</dbReference>